<sequence length="257" mass="27735">MTTAWLDADWPAPASVRAFTTLRHGLGESAAPFDHFNLGNRYAASGDDPDTVEHNRALLVEHARLPGMPHWLRQVHGVAVERFDGMASSHEPEADASVTSTPGSVLAILTADCLPVLLCADDGSEVAAAHAGWRGLAAGVLEATVAAMRTPPSRVLAWLGPAAGPQRYEVGVEVFDAFVARDWSAASAFVSTRPHHWRVDLYALARRRLIAAGLSDAHIHGGGLCTISDPQRFYSHRRDQRTGRMASLVWIEPAQRA</sequence>
<evidence type="ECO:0000313" key="11">
    <source>
        <dbReference type="EMBL" id="MFD0739148.1"/>
    </source>
</evidence>
<protein>
    <recommendedName>
        <fullName evidence="10">Purine nucleoside phosphorylase</fullName>
    </recommendedName>
</protein>
<comment type="catalytic activity">
    <reaction evidence="7">
        <text>adenosine + H2O + H(+) = inosine + NH4(+)</text>
        <dbReference type="Rhea" id="RHEA:24408"/>
        <dbReference type="ChEBI" id="CHEBI:15377"/>
        <dbReference type="ChEBI" id="CHEBI:15378"/>
        <dbReference type="ChEBI" id="CHEBI:16335"/>
        <dbReference type="ChEBI" id="CHEBI:17596"/>
        <dbReference type="ChEBI" id="CHEBI:28938"/>
        <dbReference type="EC" id="3.5.4.4"/>
    </reaction>
    <physiologicalReaction direction="left-to-right" evidence="7">
        <dbReference type="Rhea" id="RHEA:24409"/>
    </physiologicalReaction>
</comment>
<dbReference type="RefSeq" id="WP_386812157.1">
    <property type="nucleotide sequence ID" value="NZ_JBHTIH010000003.1"/>
</dbReference>
<evidence type="ECO:0000313" key="12">
    <source>
        <dbReference type="Proteomes" id="UP001597090"/>
    </source>
</evidence>
<dbReference type="PANTHER" id="PTHR30616">
    <property type="entry name" value="UNCHARACTERIZED PROTEIN YFIH"/>
    <property type="match status" value="1"/>
</dbReference>
<comment type="catalytic activity">
    <reaction evidence="1">
        <text>inosine + phosphate = alpha-D-ribose 1-phosphate + hypoxanthine</text>
        <dbReference type="Rhea" id="RHEA:27646"/>
        <dbReference type="ChEBI" id="CHEBI:17368"/>
        <dbReference type="ChEBI" id="CHEBI:17596"/>
        <dbReference type="ChEBI" id="CHEBI:43474"/>
        <dbReference type="ChEBI" id="CHEBI:57720"/>
        <dbReference type="EC" id="2.4.2.1"/>
    </reaction>
    <physiologicalReaction direction="left-to-right" evidence="1">
        <dbReference type="Rhea" id="RHEA:27647"/>
    </physiologicalReaction>
</comment>
<evidence type="ECO:0000256" key="10">
    <source>
        <dbReference type="RuleBase" id="RU361274"/>
    </source>
</evidence>
<proteinExistence type="inferred from homology"/>
<evidence type="ECO:0000256" key="3">
    <source>
        <dbReference type="ARBA" id="ARBA00022679"/>
    </source>
</evidence>
<dbReference type="Gene3D" id="3.60.140.10">
    <property type="entry name" value="CNF1/YfiH-like putative cysteine hydrolases"/>
    <property type="match status" value="1"/>
</dbReference>
<name>A0ABW2YLB8_9GAMM</name>
<gene>
    <name evidence="11" type="primary">pgeF</name>
    <name evidence="11" type="ORF">ACFQZQ_07635</name>
</gene>
<evidence type="ECO:0000256" key="8">
    <source>
        <dbReference type="ARBA" id="ARBA00048968"/>
    </source>
</evidence>
<dbReference type="EMBL" id="JBHTIH010000003">
    <property type="protein sequence ID" value="MFD0739148.1"/>
    <property type="molecule type" value="Genomic_DNA"/>
</dbReference>
<organism evidence="11 12">
    <name type="scientific">Lysobacter koreensis</name>
    <dbReference type="NCBI Taxonomy" id="266122"/>
    <lineage>
        <taxon>Bacteria</taxon>
        <taxon>Pseudomonadati</taxon>
        <taxon>Pseudomonadota</taxon>
        <taxon>Gammaproteobacteria</taxon>
        <taxon>Lysobacterales</taxon>
        <taxon>Lysobacteraceae</taxon>
        <taxon>Lysobacter</taxon>
    </lineage>
</organism>
<evidence type="ECO:0000256" key="1">
    <source>
        <dbReference type="ARBA" id="ARBA00000553"/>
    </source>
</evidence>
<keyword evidence="3" id="KW-0808">Transferase</keyword>
<dbReference type="InterPro" id="IPR003730">
    <property type="entry name" value="Cu_polyphenol_OxRdtase"/>
</dbReference>
<evidence type="ECO:0000256" key="2">
    <source>
        <dbReference type="ARBA" id="ARBA00007353"/>
    </source>
</evidence>
<accession>A0ABW2YLB8</accession>
<dbReference type="PANTHER" id="PTHR30616:SF2">
    <property type="entry name" value="PURINE NUCLEOSIDE PHOSPHORYLASE LACC1"/>
    <property type="match status" value="1"/>
</dbReference>
<keyword evidence="6" id="KW-0862">Zinc</keyword>
<dbReference type="SUPFAM" id="SSF64438">
    <property type="entry name" value="CNF1/YfiH-like putative cysteine hydrolases"/>
    <property type="match status" value="1"/>
</dbReference>
<keyword evidence="4" id="KW-0479">Metal-binding</keyword>
<comment type="caution">
    <text evidence="11">The sequence shown here is derived from an EMBL/GenBank/DDBJ whole genome shotgun (WGS) entry which is preliminary data.</text>
</comment>
<dbReference type="Pfam" id="PF02578">
    <property type="entry name" value="Cu-oxidase_4"/>
    <property type="match status" value="1"/>
</dbReference>
<dbReference type="CDD" id="cd16833">
    <property type="entry name" value="YfiH"/>
    <property type="match status" value="1"/>
</dbReference>
<comment type="similarity">
    <text evidence="2 10">Belongs to the purine nucleoside phosphorylase YfiH/LACC1 family.</text>
</comment>
<evidence type="ECO:0000256" key="4">
    <source>
        <dbReference type="ARBA" id="ARBA00022723"/>
    </source>
</evidence>
<keyword evidence="12" id="KW-1185">Reference proteome</keyword>
<evidence type="ECO:0000256" key="5">
    <source>
        <dbReference type="ARBA" id="ARBA00022801"/>
    </source>
</evidence>
<dbReference type="Proteomes" id="UP001597090">
    <property type="component" value="Unassembled WGS sequence"/>
</dbReference>
<comment type="catalytic activity">
    <reaction evidence="9">
        <text>S-methyl-5'-thioadenosine + phosphate = 5-(methylsulfanyl)-alpha-D-ribose 1-phosphate + adenine</text>
        <dbReference type="Rhea" id="RHEA:11852"/>
        <dbReference type="ChEBI" id="CHEBI:16708"/>
        <dbReference type="ChEBI" id="CHEBI:17509"/>
        <dbReference type="ChEBI" id="CHEBI:43474"/>
        <dbReference type="ChEBI" id="CHEBI:58533"/>
        <dbReference type="EC" id="2.4.2.28"/>
    </reaction>
    <physiologicalReaction direction="left-to-right" evidence="9">
        <dbReference type="Rhea" id="RHEA:11853"/>
    </physiologicalReaction>
</comment>
<dbReference type="NCBIfam" id="TIGR00726">
    <property type="entry name" value="peptidoglycan editing factor PgeF"/>
    <property type="match status" value="1"/>
</dbReference>
<evidence type="ECO:0000256" key="7">
    <source>
        <dbReference type="ARBA" id="ARBA00047989"/>
    </source>
</evidence>
<dbReference type="InterPro" id="IPR038371">
    <property type="entry name" value="Cu_polyphenol_OxRdtase_sf"/>
</dbReference>
<reference evidence="12" key="1">
    <citation type="journal article" date="2019" name="Int. J. Syst. Evol. Microbiol.">
        <title>The Global Catalogue of Microorganisms (GCM) 10K type strain sequencing project: providing services to taxonomists for standard genome sequencing and annotation.</title>
        <authorList>
            <consortium name="The Broad Institute Genomics Platform"/>
            <consortium name="The Broad Institute Genome Sequencing Center for Infectious Disease"/>
            <person name="Wu L."/>
            <person name="Ma J."/>
        </authorList>
    </citation>
    <scope>NUCLEOTIDE SEQUENCE [LARGE SCALE GENOMIC DNA]</scope>
    <source>
        <strain evidence="12">CCUG 55491</strain>
    </source>
</reference>
<dbReference type="InterPro" id="IPR011324">
    <property type="entry name" value="Cytotoxic_necrot_fac-like_cat"/>
</dbReference>
<comment type="catalytic activity">
    <reaction evidence="8">
        <text>adenosine + phosphate = alpha-D-ribose 1-phosphate + adenine</text>
        <dbReference type="Rhea" id="RHEA:27642"/>
        <dbReference type="ChEBI" id="CHEBI:16335"/>
        <dbReference type="ChEBI" id="CHEBI:16708"/>
        <dbReference type="ChEBI" id="CHEBI:43474"/>
        <dbReference type="ChEBI" id="CHEBI:57720"/>
        <dbReference type="EC" id="2.4.2.1"/>
    </reaction>
    <physiologicalReaction direction="left-to-right" evidence="8">
        <dbReference type="Rhea" id="RHEA:27643"/>
    </physiologicalReaction>
</comment>
<evidence type="ECO:0000256" key="9">
    <source>
        <dbReference type="ARBA" id="ARBA00049893"/>
    </source>
</evidence>
<keyword evidence="5" id="KW-0378">Hydrolase</keyword>
<evidence type="ECO:0000256" key="6">
    <source>
        <dbReference type="ARBA" id="ARBA00022833"/>
    </source>
</evidence>